<dbReference type="PANTHER" id="PTHR28122:SF1">
    <property type="entry name" value="E3 UBIQUITIN-PROTEIN LIGASE SUBSTRATE RECEPTOR MMS22"/>
    <property type="match status" value="1"/>
</dbReference>
<gene>
    <name evidence="2" type="ORF">PT974_10177</name>
</gene>
<feature type="compositionally biased region" description="Basic and acidic residues" evidence="1">
    <location>
        <begin position="863"/>
        <end position="875"/>
    </location>
</feature>
<feature type="compositionally biased region" description="Basic residues" evidence="1">
    <location>
        <begin position="876"/>
        <end position="889"/>
    </location>
</feature>
<feature type="region of interest" description="Disordered" evidence="1">
    <location>
        <begin position="470"/>
        <end position="565"/>
    </location>
</feature>
<organism evidence="2 3">
    <name type="scientific">Cladobotryum mycophilum</name>
    <dbReference type="NCBI Taxonomy" id="491253"/>
    <lineage>
        <taxon>Eukaryota</taxon>
        <taxon>Fungi</taxon>
        <taxon>Dikarya</taxon>
        <taxon>Ascomycota</taxon>
        <taxon>Pezizomycotina</taxon>
        <taxon>Sordariomycetes</taxon>
        <taxon>Hypocreomycetidae</taxon>
        <taxon>Hypocreales</taxon>
        <taxon>Hypocreaceae</taxon>
        <taxon>Cladobotryum</taxon>
    </lineage>
</organism>
<dbReference type="PANTHER" id="PTHR28122">
    <property type="entry name" value="E3 UBIQUITIN-PROTEIN LIGASE SUBSTRATE RECEPTOR MMS22"/>
    <property type="match status" value="1"/>
</dbReference>
<feature type="compositionally biased region" description="Low complexity" evidence="1">
    <location>
        <begin position="368"/>
        <end position="379"/>
    </location>
</feature>
<feature type="compositionally biased region" description="Polar residues" evidence="1">
    <location>
        <begin position="840"/>
        <end position="856"/>
    </location>
</feature>
<protein>
    <submittedName>
        <fullName evidence="2">Protein mms22-like protein</fullName>
    </submittedName>
</protein>
<feature type="region of interest" description="Disordered" evidence="1">
    <location>
        <begin position="232"/>
        <end position="262"/>
    </location>
</feature>
<proteinExistence type="predicted"/>
<feature type="region of interest" description="Disordered" evidence="1">
    <location>
        <begin position="1"/>
        <end position="118"/>
    </location>
</feature>
<evidence type="ECO:0000313" key="3">
    <source>
        <dbReference type="Proteomes" id="UP001338125"/>
    </source>
</evidence>
<feature type="compositionally biased region" description="Polar residues" evidence="1">
    <location>
        <begin position="20"/>
        <end position="29"/>
    </location>
</feature>
<feature type="compositionally biased region" description="Acidic residues" evidence="1">
    <location>
        <begin position="44"/>
        <end position="56"/>
    </location>
</feature>
<evidence type="ECO:0000313" key="2">
    <source>
        <dbReference type="EMBL" id="KAK5988691.1"/>
    </source>
</evidence>
<dbReference type="Pfam" id="PF09462">
    <property type="entry name" value="Mus7"/>
    <property type="match status" value="1"/>
</dbReference>
<feature type="region of interest" description="Disordered" evidence="1">
    <location>
        <begin position="840"/>
        <end position="926"/>
    </location>
</feature>
<feature type="region of interest" description="Disordered" evidence="1">
    <location>
        <begin position="275"/>
        <end position="308"/>
    </location>
</feature>
<feature type="compositionally biased region" description="Polar residues" evidence="1">
    <location>
        <begin position="710"/>
        <end position="722"/>
    </location>
</feature>
<dbReference type="Proteomes" id="UP001338125">
    <property type="component" value="Unassembled WGS sequence"/>
</dbReference>
<feature type="compositionally biased region" description="Polar residues" evidence="1">
    <location>
        <begin position="380"/>
        <end position="396"/>
    </location>
</feature>
<feature type="region of interest" description="Disordered" evidence="1">
    <location>
        <begin position="322"/>
        <end position="400"/>
    </location>
</feature>
<accession>A0ABR0S951</accession>
<sequence>MATWKELGEVPDSEDEDGLDSQNLDNAQLQPAILATLTSHNDDGDIWDFPDSDEDNESRPRQSTTPDASLTSTPAVTPGVTSAALKRISSSPLSSVPTDNVADFQNLDRGSSTPRATPALEEAIYKPVPREDVSTSLSYLETPTPTRLNTGYRDLVQSPPTMGRPKASTQDIDSRHHTEEQEALQIAFRYERSLRPRKPIQEHPYLLENAQYSTFLREHGVKPVRVAVEPGRLRREETLQDDEFEQESQEALPEETDESQQRDIGNAFEERNDIFLSSSPPKTSPFINRAGASSLPGSQDTNGTSVVDQDLPDVDQLLNQPSRSLLTGLAKRKTSQSQSTIRKRKRQNIIHSDAPELNSPIGVDSGSPDPLALPFDPFDNSPTPTRGASARQSAAISPTRLLELPPKLRIPVINIPSEDEAEEQEEDAPPVDQETVETESESENEGIVERIGKRIRGVLPASWLRLDQLSSKDKAQKDIHKKQHRNLDRELKRGVAQPRQALPGSTSTQLLFEESEEEEKDAPSSRYMTTDDVFHNQTRLELEPLASTEPLQRLFSDDDDDEEEDLIVEEDHIDFMMPGRKRQLKLPDALGGSRKKIKKPNNPRNSQLPPRKPRQPQITSLFRNSQGSDSTRRPKIQKRSRNPAMAKQQKKSQGNRVGRSETRSSPPPHLSILDIIEPNAPIFLKVAARTAKRRDNIDAASILEQWRSGSIKQRPSVSTAAQSKKRSQRQPKPLSEGSGNRAAGPTSQRAPRNKSQKLVRHVSQGGSVSYRQTSSALTTPAKKQTASRDPRHTPSGPLGSARPAQLEVDETEQRDVLRFHSRKEFLDRLYRKRGQHITGTNHVRSLETGLTMQSRAGSPENEQLERLPDDSEQSGHRLKASRFRKQTRPRRVDVEAPQYTHADDPLPVQYSPLPEPGEKQPEGKKLQGLGPYGTRYTHHFEMFPLDSAVYFHESTLIGSGIIDACMSSDLHSKLQNLRPRVSFHLGEQMLRWGPWDDQTSSELGIVLDFVAEQLESSDRSDARSSDEAAALDAASFILKYVKDALSLADETAIMSFLTRLYKVLTGFCDRIDPHVQHPKYDLSLMVFDRLILLAFFALRICQNDSSLFKEQCQMEEILKSIARMTASILLGHGMNRLTETYKSLDRLSYRERGLRNDAVTIHSWTLLMKVLESSRIPRSSFWDILQVAMVLPQVISSVDVRDYERIWETMFTLLPLIEFNNCGILVPGKRHGSTMDGWTVPRKLLERVFQLYQGNDRQAPSFNNYCRALVGRCHYLLQQWGWNRSAPIIGVIFDFFGSQNLAHLRNEEVHKSPRFLEELARKPSLDIDPDDRCFHIFLKLLALSIRKLREFGSEKDIRNLVARTIPNHNRQYLKEQKVHERDLAALRNHHDLIGTLYWACPPKLRPSITLIERLITPESSHKEACLINIRAWNQLARFVVASGEATSLPRYFGPWRNSFFQKMIQQFDSVTSDIQQQLSNLSKDVSKSVSPDMVRALIALNKAAAVEVLNASALASLDVMRNAPDLEAASFCLILRAALATLDSFLHKVEEFKDNEESQQSESQLLNSAQADDALMVIDNDLSRSFFLMARAVLSSQDSPNLSAISALDRIWCVEEIVLLSARIGMRFINGGIMRLSDMFKSGKHGLFDNLPKSLDLGQRKYLALFISTLLKQDFDSFADAKFSLGEVWALSLVKPREYLEYENRLAEQLRLHGKEFVPDAAIGLSIRPDYNSNRDLFEFAISSMRKSVRDAGPSLKKILIKENSGILESVMAQIKGDLKAVSQQASQHHDFVIFTRDIISLIKVHGSEFCKVDDFFYKISKEYSPSKQDPQLQVAGMVSYGLRLQEGDTRVAYQLFYLLFTHFKFSLTSDKLEDDVDMLLKGMKHQGILSFALGKMLPAIIRASFTDASAFVLLDVYLEALRLRFEKKVAAYELNQSDLPHVAIILRAIMEGMDKVCQTGEPLSGSQVHVLRQSLALMNLLWPPLFILSASHSQTSNWNEVKVALESLATFTTAAQTYLLRLMEQANDSVEASLLFEELRIQTGTLNFDSHVNGFTKDIVDDIAKNWVVEASRIAIQAPGQVRSTQGKEQGVEKPVWNIEEMVEDLYNRVQEWHWWWSRFSGLRARLDAYDEPLYI</sequence>
<feature type="compositionally biased region" description="Polar residues" evidence="1">
    <location>
        <begin position="616"/>
        <end position="629"/>
    </location>
</feature>
<dbReference type="EMBL" id="JAVFKD010000015">
    <property type="protein sequence ID" value="KAK5988691.1"/>
    <property type="molecule type" value="Genomic_DNA"/>
</dbReference>
<feature type="region of interest" description="Disordered" evidence="1">
    <location>
        <begin position="417"/>
        <end position="446"/>
    </location>
</feature>
<dbReference type="InterPro" id="IPR019021">
    <property type="entry name" value="Mms22"/>
</dbReference>
<feature type="compositionally biased region" description="Basic and acidic residues" evidence="1">
    <location>
        <begin position="916"/>
        <end position="925"/>
    </location>
</feature>
<feature type="compositionally biased region" description="Polar residues" evidence="1">
    <location>
        <begin position="295"/>
        <end position="305"/>
    </location>
</feature>
<feature type="compositionally biased region" description="Polar residues" evidence="1">
    <location>
        <begin position="61"/>
        <end position="75"/>
    </location>
</feature>
<feature type="region of interest" description="Disordered" evidence="1">
    <location>
        <begin position="142"/>
        <end position="176"/>
    </location>
</feature>
<feature type="compositionally biased region" description="Polar residues" evidence="1">
    <location>
        <begin position="764"/>
        <end position="784"/>
    </location>
</feature>
<feature type="compositionally biased region" description="Polar residues" evidence="1">
    <location>
        <begin position="88"/>
        <end position="98"/>
    </location>
</feature>
<feature type="compositionally biased region" description="Basic and acidic residues" evidence="1">
    <location>
        <begin position="532"/>
        <end position="542"/>
    </location>
</feature>
<evidence type="ECO:0000256" key="1">
    <source>
        <dbReference type="SAM" id="MobiDB-lite"/>
    </source>
</evidence>
<feature type="region of interest" description="Disordered" evidence="1">
    <location>
        <begin position="710"/>
        <end position="812"/>
    </location>
</feature>
<feature type="compositionally biased region" description="Basic residues" evidence="1">
    <location>
        <begin position="751"/>
        <end position="760"/>
    </location>
</feature>
<feature type="compositionally biased region" description="Acidic residues" evidence="1">
    <location>
        <begin position="239"/>
        <end position="258"/>
    </location>
</feature>
<name>A0ABR0S951_9HYPO</name>
<feature type="compositionally biased region" description="Acidic residues" evidence="1">
    <location>
        <begin position="9"/>
        <end position="19"/>
    </location>
</feature>
<comment type="caution">
    <text evidence="2">The sequence shown here is derived from an EMBL/GenBank/DDBJ whole genome shotgun (WGS) entry which is preliminary data.</text>
</comment>
<keyword evidence="3" id="KW-1185">Reference proteome</keyword>
<reference evidence="2 3" key="1">
    <citation type="submission" date="2024-01" db="EMBL/GenBank/DDBJ databases">
        <title>Complete genome of Cladobotryum mycophilum ATHUM6906.</title>
        <authorList>
            <person name="Christinaki A.C."/>
            <person name="Myridakis A.I."/>
            <person name="Kouvelis V.N."/>
        </authorList>
    </citation>
    <scope>NUCLEOTIDE SEQUENCE [LARGE SCALE GENOMIC DNA]</scope>
    <source>
        <strain evidence="2 3">ATHUM6906</strain>
    </source>
</reference>
<feature type="region of interest" description="Disordered" evidence="1">
    <location>
        <begin position="585"/>
        <end position="673"/>
    </location>
</feature>